<dbReference type="AlphaFoldDB" id="A0A1L6MXV9"/>
<sequence>MLRGRNDHVELKPKYEMLVEYAKHCSWIVEENHYEVHPLTDKVIYRKGAHLVTRKQMPEQV</sequence>
<evidence type="ECO:0000313" key="1">
    <source>
        <dbReference type="EMBL" id="APS00238.1"/>
    </source>
</evidence>
<reference evidence="1 2" key="1">
    <citation type="submission" date="2016-08" db="EMBL/GenBank/DDBJ databases">
        <title>Identification and validation of antigenic proteins from Pajaroellobacter abortibovis using de-novo genome sequence assembly and reverse vaccinology.</title>
        <authorList>
            <person name="Welly B.T."/>
            <person name="Miller M.R."/>
            <person name="Stott J.L."/>
            <person name="Blanchard M.T."/>
            <person name="Islas-Trejo A.D."/>
            <person name="O'Rourke S.M."/>
            <person name="Young A.E."/>
            <person name="Medrano J.F."/>
            <person name="Van Eenennaam A.L."/>
        </authorList>
    </citation>
    <scope>NUCLEOTIDE SEQUENCE [LARGE SCALE GENOMIC DNA]</scope>
    <source>
        <strain evidence="1 2">BTF92-0548A/99-0131</strain>
    </source>
</reference>
<evidence type="ECO:0000313" key="2">
    <source>
        <dbReference type="Proteomes" id="UP000185544"/>
    </source>
</evidence>
<dbReference type="EMBL" id="CP016908">
    <property type="protein sequence ID" value="APS00238.1"/>
    <property type="molecule type" value="Genomic_DNA"/>
</dbReference>
<organism evidence="1 2">
    <name type="scientific">Pajaroellobacter abortibovis</name>
    <dbReference type="NCBI Taxonomy" id="1882918"/>
    <lineage>
        <taxon>Bacteria</taxon>
        <taxon>Pseudomonadati</taxon>
        <taxon>Myxococcota</taxon>
        <taxon>Polyangia</taxon>
        <taxon>Polyangiales</taxon>
        <taxon>Polyangiaceae</taxon>
    </lineage>
</organism>
<dbReference type="STRING" id="1882918.BCY86_05735"/>
<dbReference type="KEGG" id="pabo:BCY86_05735"/>
<dbReference type="Proteomes" id="UP000185544">
    <property type="component" value="Chromosome"/>
</dbReference>
<name>A0A1L6MXV9_9BACT</name>
<gene>
    <name evidence="1" type="ORF">BCY86_05735</name>
</gene>
<accession>A0A1L6MXV9</accession>
<protein>
    <submittedName>
        <fullName evidence="1">Uncharacterized protein</fullName>
    </submittedName>
</protein>
<keyword evidence="2" id="KW-1185">Reference proteome</keyword>
<proteinExistence type="predicted"/>